<protein>
    <submittedName>
        <fullName evidence="1">Cyun145</fullName>
    </submittedName>
</protein>
<evidence type="ECO:0000313" key="1">
    <source>
        <dbReference type="EMBL" id="AOT85603.1"/>
    </source>
</evidence>
<dbReference type="InterPro" id="IPR022556">
    <property type="entry name" value="AcMNPV_Orf5"/>
</dbReference>
<dbReference type="RefSeq" id="YP_010086747.1">
    <property type="nucleotide sequence ID" value="NC_055467.1"/>
</dbReference>
<dbReference type="Proteomes" id="UP000502721">
    <property type="component" value="Segment"/>
</dbReference>
<organism evidence="1 2">
    <name type="scientific">Cyclophragma undans nucleopolyhedrovirus</name>
    <dbReference type="NCBI Taxonomy" id="1906244"/>
    <lineage>
        <taxon>Viruses</taxon>
        <taxon>Viruses incertae sedis</taxon>
        <taxon>Naldaviricetes</taxon>
        <taxon>Lefavirales</taxon>
        <taxon>Baculoviridae</taxon>
        <taxon>Alphabaculovirus</taxon>
        <taxon>Alphabaculovirus cycundantis</taxon>
    </lineage>
</organism>
<dbReference type="Pfam" id="PF10845">
    <property type="entry name" value="DUF2576"/>
    <property type="match status" value="1"/>
</dbReference>
<dbReference type="GeneID" id="65101965"/>
<name>A0A288QD81_9ABAC</name>
<sequence length="112" mass="12444">MYPKTPLTGARIHDSDKTQMLRRELNSLRRNVHEMCTRSLTNTNFDCSKLLNGDENAPVLNYTATTLPPMAVDKIVETTKLASGGATKRTVVDSLAPMRTVITNSKYDECVV</sequence>
<dbReference type="KEGG" id="vg:65101965"/>
<proteinExistence type="predicted"/>
<evidence type="ECO:0000313" key="2">
    <source>
        <dbReference type="Proteomes" id="UP000502721"/>
    </source>
</evidence>
<keyword evidence="2" id="KW-1185">Reference proteome</keyword>
<reference evidence="1" key="1">
    <citation type="submission" date="2018-05" db="EMBL/GenBank/DDBJ databases">
        <title>Genome sequence and analysis of Cyclophragma undans nucleopolyhedrovirus: a distinct group I alphabaculovirus.</title>
        <authorList>
            <person name="Zhu Z."/>
            <person name="Yin F."/>
            <person name="Liu X."/>
            <person name="Hou D."/>
            <person name="Wang J."/>
            <person name="Zhang L."/>
            <person name="Arif B."/>
            <person name="Wang H."/>
            <person name="Deng F."/>
            <person name="Hu Z."/>
        </authorList>
    </citation>
    <scope>NUCLEOTIDE SEQUENCE [LARGE SCALE GENOMIC DNA]</scope>
    <source>
        <strain evidence="1">Whiov</strain>
    </source>
</reference>
<accession>A0A288QD81</accession>
<dbReference type="EMBL" id="KT957089">
    <property type="protein sequence ID" value="AOT85603.1"/>
    <property type="molecule type" value="Genomic_DNA"/>
</dbReference>